<reference evidence="2" key="1">
    <citation type="submission" date="2022-02" db="EMBL/GenBank/DDBJ databases">
        <title>Vibrio sp. nov., a new bacterium isolated from Bohai sea, China.</title>
        <authorList>
            <person name="Yuan Y."/>
        </authorList>
    </citation>
    <scope>NUCLEOTIDE SEQUENCE</scope>
    <source>
        <strain evidence="2">DBSS07</strain>
    </source>
</reference>
<feature type="domain" description="N-acetyltransferase" evidence="1">
    <location>
        <begin position="23"/>
        <end position="170"/>
    </location>
</feature>
<evidence type="ECO:0000313" key="3">
    <source>
        <dbReference type="Proteomes" id="UP001155586"/>
    </source>
</evidence>
<name>A0A9X3CF66_9VIBR</name>
<comment type="caution">
    <text evidence="2">The sequence shown here is derived from an EMBL/GenBank/DDBJ whole genome shotgun (WGS) entry which is preliminary data.</text>
</comment>
<gene>
    <name evidence="2" type="ORF">MD483_12935</name>
</gene>
<evidence type="ECO:0000313" key="2">
    <source>
        <dbReference type="EMBL" id="MCW8334727.1"/>
    </source>
</evidence>
<dbReference type="InterPro" id="IPR000182">
    <property type="entry name" value="GNAT_dom"/>
</dbReference>
<keyword evidence="3" id="KW-1185">Reference proteome</keyword>
<dbReference type="Proteomes" id="UP001155586">
    <property type="component" value="Unassembled WGS sequence"/>
</dbReference>
<dbReference type="PANTHER" id="PTHR43441:SF11">
    <property type="entry name" value="RIBOSOMAL-PROTEIN-SERINE ACETYLTRANSFERASE"/>
    <property type="match status" value="1"/>
</dbReference>
<dbReference type="RefSeq" id="WP_265688094.1">
    <property type="nucleotide sequence ID" value="NZ_JAKRRX010000071.1"/>
</dbReference>
<dbReference type="PROSITE" id="PS51186">
    <property type="entry name" value="GNAT"/>
    <property type="match status" value="1"/>
</dbReference>
<dbReference type="Pfam" id="PF13302">
    <property type="entry name" value="Acetyltransf_3"/>
    <property type="match status" value="1"/>
</dbReference>
<evidence type="ECO:0000259" key="1">
    <source>
        <dbReference type="PROSITE" id="PS51186"/>
    </source>
</evidence>
<dbReference type="Gene3D" id="3.40.630.30">
    <property type="match status" value="1"/>
</dbReference>
<accession>A0A9X3CF66</accession>
<dbReference type="GO" id="GO:0005737">
    <property type="term" value="C:cytoplasm"/>
    <property type="evidence" value="ECO:0007669"/>
    <property type="project" value="TreeGrafter"/>
</dbReference>
<dbReference type="InterPro" id="IPR051908">
    <property type="entry name" value="Ribosomal_N-acetyltransferase"/>
</dbReference>
<dbReference type="AlphaFoldDB" id="A0A9X3CF66"/>
<dbReference type="PANTHER" id="PTHR43441">
    <property type="entry name" value="RIBOSOMAL-PROTEIN-SERINE ACETYLTRANSFERASE"/>
    <property type="match status" value="1"/>
</dbReference>
<dbReference type="InterPro" id="IPR016181">
    <property type="entry name" value="Acyl_CoA_acyltransferase"/>
</dbReference>
<dbReference type="GO" id="GO:0008999">
    <property type="term" value="F:protein-N-terminal-alanine acetyltransferase activity"/>
    <property type="evidence" value="ECO:0007669"/>
    <property type="project" value="TreeGrafter"/>
</dbReference>
<protein>
    <submittedName>
        <fullName evidence="2">GNAT family N-acetyltransferase</fullName>
    </submittedName>
</protein>
<sequence length="178" mass="20139">MSPDYTIISPRLTLKLISPDEAANFSAIIRHSDTLHQWIDWCSSEFTVKDAERFLLANKLNWVKGQAYGFGLYRRDEDTLVGMVAINELYHTFNMASVGYWIADEYQHNGYAKEGVNALASFCFEQLKLTRVEIVCDPDNLPSHRLALSCGAKQEALAQNRFIYDGKPKAGLVFSILP</sequence>
<dbReference type="GO" id="GO:1990189">
    <property type="term" value="F:protein N-terminal-serine acetyltransferase activity"/>
    <property type="evidence" value="ECO:0007669"/>
    <property type="project" value="TreeGrafter"/>
</dbReference>
<dbReference type="EMBL" id="JAKRRX010000071">
    <property type="protein sequence ID" value="MCW8334727.1"/>
    <property type="molecule type" value="Genomic_DNA"/>
</dbReference>
<proteinExistence type="predicted"/>
<organism evidence="2 3">
    <name type="scientific">Vibrio paucivorans</name>
    <dbReference type="NCBI Taxonomy" id="2829489"/>
    <lineage>
        <taxon>Bacteria</taxon>
        <taxon>Pseudomonadati</taxon>
        <taxon>Pseudomonadota</taxon>
        <taxon>Gammaproteobacteria</taxon>
        <taxon>Vibrionales</taxon>
        <taxon>Vibrionaceae</taxon>
        <taxon>Vibrio</taxon>
    </lineage>
</organism>
<dbReference type="SUPFAM" id="SSF55729">
    <property type="entry name" value="Acyl-CoA N-acyltransferases (Nat)"/>
    <property type="match status" value="1"/>
</dbReference>